<feature type="domain" description="Rad50/SbcC-type AAA" evidence="5">
    <location>
        <begin position="32"/>
        <end position="244"/>
    </location>
</feature>
<protein>
    <recommendedName>
        <fullName evidence="2">Structural maintenance of chromosomes protein 5</fullName>
    </recommendedName>
</protein>
<dbReference type="InParanoid" id="F6VFC5"/>
<gene>
    <name evidence="6" type="primary">LOC100181789</name>
</gene>
<evidence type="ECO:0000256" key="2">
    <source>
        <dbReference type="ARBA" id="ARBA00018687"/>
    </source>
</evidence>
<evidence type="ECO:0000259" key="5">
    <source>
        <dbReference type="Pfam" id="PF13476"/>
    </source>
</evidence>
<evidence type="ECO:0000313" key="6">
    <source>
        <dbReference type="Ensembl" id="ENSCINP00000016652.3"/>
    </source>
</evidence>
<dbReference type="HOGENOM" id="CLU_004969_1_0_1"/>
<sequence length="1070" mass="123991">MDGSTVSSAVTQASRRGRTERNSQFVVGSIIRINVQNFLTYDQCTFRFNPKLNVIIGPNGTGKSSIVCAICIGLAGRTSLLARAKEIGDYIQHGKQQATIEVELYNVPHCAIIRRTLSHGQNGKTASTWHLNGNQVNVKQIEETVGKLNIQLSNLCQFLPQERVSDFSKMNKIDLLENTQQAVCSTQMLEDHKWLKDFRLMEKEMDLRRENDQAYLDKLKQKNERVEQDVVRYKERKKLIDQLDTLDKKHAWTVYEATRNKFVEKKRICSDLHAKNEEAKKETLPYVKSCEKLVEKMVEINKSMSKTSEELKATANKTKTIHNEINDKDESVAEKWSQFKELEKDENGRMKKIDHYKLQINGWTDELDQLEDTDVDSDINDLNHKIHATVTAIANFEHESNSIIERGKSRHWEIQNCEKRLAKLNNMSSMRLEMLHRLNKHCYNAIIWLRENKGMFKGVIHEPIILLINMKDPKHAELVENHIAMRDLQAFVCEESEDNDLFIRELREKQNIKINVVKAPRSNGVLISSKGFQPKRQIKDLKKWGFTSYLRDLFDAPDSVMAFLCKQYRVHDVPIGSDLTRSHVEQVTQTSGIGLFFIPSIGDTPGCRYSVKRSKYSSNCVVGNTCLRKPQCLNINIDPVEIETVQNEMHSLKQESNQETVRLQELKKKTKTMEIQDNELRKKKKSLQQQMNQRKTLQNKIKLKEANVAELETSFVNLKDLREQVQQEVNEIILERRDLVIKFVKTITECVDKSVKKGWLQAKYAAHIRQKTKVEEKIYEVERKNVELKRKVESAEEDKKELQKQAKQLLAEAKTKTGGNPDHLSIVFSSLPNSLTDIENMMHDYRSRLECCGDTDPKAFEEFNSRKAEIEKLCVKVSKLEKELLAHRADRDVVRDRWMSALQKIISKVNSSFSKYFASMGCSGEVDLHTDFPDDFDKYGIRIRVKFRASSSLQELNPFRQSGGERSVSTMLYLVALQSIYNCPFRLVDEINQGMDPYNERRVFEVIVSSSSEASTSQYFLITPKLLPNLTYNNHMSVHCVYNGAEMLPHNNWKISRFIRRRKQLKYEDE</sequence>
<comment type="similarity">
    <text evidence="1">Belongs to the SMC family. SMC5 subfamily.</text>
</comment>
<reference evidence="7" key="1">
    <citation type="journal article" date="2002" name="Science">
        <title>The draft genome of Ciona intestinalis: insights into chordate and vertebrate origins.</title>
        <authorList>
            <person name="Dehal P."/>
            <person name="Satou Y."/>
            <person name="Campbell R.K."/>
            <person name="Chapman J."/>
            <person name="Degnan B."/>
            <person name="De Tomaso A."/>
            <person name="Davidson B."/>
            <person name="Di Gregorio A."/>
            <person name="Gelpke M."/>
            <person name="Goodstein D.M."/>
            <person name="Harafuji N."/>
            <person name="Hastings K.E."/>
            <person name="Ho I."/>
            <person name="Hotta K."/>
            <person name="Huang W."/>
            <person name="Kawashima T."/>
            <person name="Lemaire P."/>
            <person name="Martinez D."/>
            <person name="Meinertzhagen I.A."/>
            <person name="Necula S."/>
            <person name="Nonaka M."/>
            <person name="Putnam N."/>
            <person name="Rash S."/>
            <person name="Saiga H."/>
            <person name="Satake M."/>
            <person name="Terry A."/>
            <person name="Yamada L."/>
            <person name="Wang H.G."/>
            <person name="Awazu S."/>
            <person name="Azumi K."/>
            <person name="Boore J."/>
            <person name="Branno M."/>
            <person name="Chin-Bow S."/>
            <person name="DeSantis R."/>
            <person name="Doyle S."/>
            <person name="Francino P."/>
            <person name="Keys D.N."/>
            <person name="Haga S."/>
            <person name="Hayashi H."/>
            <person name="Hino K."/>
            <person name="Imai K.S."/>
            <person name="Inaba K."/>
            <person name="Kano S."/>
            <person name="Kobayashi K."/>
            <person name="Kobayashi M."/>
            <person name="Lee B.I."/>
            <person name="Makabe K.W."/>
            <person name="Manohar C."/>
            <person name="Matassi G."/>
            <person name="Medina M."/>
            <person name="Mochizuki Y."/>
            <person name="Mount S."/>
            <person name="Morishita T."/>
            <person name="Miura S."/>
            <person name="Nakayama A."/>
            <person name="Nishizaka S."/>
            <person name="Nomoto H."/>
            <person name="Ohta F."/>
            <person name="Oishi K."/>
            <person name="Rigoutsos I."/>
            <person name="Sano M."/>
            <person name="Sasaki A."/>
            <person name="Sasakura Y."/>
            <person name="Shoguchi E."/>
            <person name="Shin-i T."/>
            <person name="Spagnuolo A."/>
            <person name="Stainier D."/>
            <person name="Suzuki M.M."/>
            <person name="Tassy O."/>
            <person name="Takatori N."/>
            <person name="Tokuoka M."/>
            <person name="Yagi K."/>
            <person name="Yoshizaki F."/>
            <person name="Wada S."/>
            <person name="Zhang C."/>
            <person name="Hyatt P.D."/>
            <person name="Larimer F."/>
            <person name="Detter C."/>
            <person name="Doggett N."/>
            <person name="Glavina T."/>
            <person name="Hawkins T."/>
            <person name="Richardson P."/>
            <person name="Lucas S."/>
            <person name="Kohara Y."/>
            <person name="Levine M."/>
            <person name="Satoh N."/>
            <person name="Rokhsar D.S."/>
        </authorList>
    </citation>
    <scope>NUCLEOTIDE SEQUENCE [LARGE SCALE GENOMIC DNA]</scope>
</reference>
<evidence type="ECO:0000256" key="3">
    <source>
        <dbReference type="ARBA" id="ARBA00023054"/>
    </source>
</evidence>
<dbReference type="GO" id="GO:0005634">
    <property type="term" value="C:nucleus"/>
    <property type="evidence" value="ECO:0000318"/>
    <property type="project" value="GO_Central"/>
</dbReference>
<name>F6VFC5_CIOIN</name>
<feature type="coiled-coil region" evidence="4">
    <location>
        <begin position="771"/>
        <end position="812"/>
    </location>
</feature>
<keyword evidence="7" id="KW-1185">Reference proteome</keyword>
<dbReference type="Proteomes" id="UP000008144">
    <property type="component" value="Unassembled WGS sequence"/>
</dbReference>
<dbReference type="PANTHER" id="PTHR45916:SF1">
    <property type="entry name" value="STRUCTURAL MAINTENANCE OF CHROMOSOMES PROTEIN 5"/>
    <property type="match status" value="1"/>
</dbReference>
<dbReference type="FunCoup" id="F6VFC5">
    <property type="interactions" value="844"/>
</dbReference>
<dbReference type="Gene3D" id="3.40.50.300">
    <property type="entry name" value="P-loop containing nucleotide triphosphate hydrolases"/>
    <property type="match status" value="2"/>
</dbReference>
<dbReference type="AlphaFoldDB" id="F6VFC5"/>
<dbReference type="GO" id="GO:0000724">
    <property type="term" value="P:double-strand break repair via homologous recombination"/>
    <property type="evidence" value="ECO:0000318"/>
    <property type="project" value="GO_Central"/>
</dbReference>
<dbReference type="Ensembl" id="ENSCINT00000016652.3">
    <property type="protein sequence ID" value="ENSCINP00000016652.3"/>
    <property type="gene ID" value="ENSCING00000008151.3"/>
</dbReference>
<dbReference type="GO" id="GO:0003697">
    <property type="term" value="F:single-stranded DNA binding"/>
    <property type="evidence" value="ECO:0000318"/>
    <property type="project" value="GO_Central"/>
</dbReference>
<dbReference type="InterPro" id="IPR027417">
    <property type="entry name" value="P-loop_NTPase"/>
</dbReference>
<reference evidence="6" key="2">
    <citation type="submission" date="2025-08" db="UniProtKB">
        <authorList>
            <consortium name="Ensembl"/>
        </authorList>
    </citation>
    <scope>IDENTIFICATION</scope>
</reference>
<dbReference type="InterPro" id="IPR038729">
    <property type="entry name" value="Rad50/SbcC_AAA"/>
</dbReference>
<dbReference type="GO" id="GO:0016887">
    <property type="term" value="F:ATP hydrolysis activity"/>
    <property type="evidence" value="ECO:0007669"/>
    <property type="project" value="InterPro"/>
</dbReference>
<dbReference type="PANTHER" id="PTHR45916">
    <property type="entry name" value="STRUCTURAL MAINTENANCE OF CHROMOSOMES PROTEIN 5"/>
    <property type="match status" value="1"/>
</dbReference>
<proteinExistence type="inferred from homology"/>
<evidence type="ECO:0000256" key="4">
    <source>
        <dbReference type="SAM" id="Coils"/>
    </source>
</evidence>
<dbReference type="GO" id="GO:0000781">
    <property type="term" value="C:chromosome, telomeric region"/>
    <property type="evidence" value="ECO:0007669"/>
    <property type="project" value="UniProtKB-SubCell"/>
</dbReference>
<dbReference type="Pfam" id="PF13476">
    <property type="entry name" value="AAA_23"/>
    <property type="match status" value="1"/>
</dbReference>
<evidence type="ECO:0000313" key="7">
    <source>
        <dbReference type="Proteomes" id="UP000008144"/>
    </source>
</evidence>
<keyword evidence="3 4" id="KW-0175">Coiled coil</keyword>
<feature type="coiled-coil region" evidence="4">
    <location>
        <begin position="642"/>
        <end position="738"/>
    </location>
</feature>
<feature type="coiled-coil region" evidence="4">
    <location>
        <begin position="209"/>
        <end position="236"/>
    </location>
</feature>
<dbReference type="OMA" id="RFWTSQP"/>
<evidence type="ECO:0000256" key="1">
    <source>
        <dbReference type="ARBA" id="ARBA00010171"/>
    </source>
</evidence>
<dbReference type="GO" id="GO:0030915">
    <property type="term" value="C:Smc5-Smc6 complex"/>
    <property type="evidence" value="ECO:0000318"/>
    <property type="project" value="GO_Central"/>
</dbReference>
<dbReference type="GeneTree" id="ENSGT00550000074816"/>
<dbReference type="SUPFAM" id="SSF52540">
    <property type="entry name" value="P-loop containing nucleoside triphosphate hydrolases"/>
    <property type="match status" value="1"/>
</dbReference>
<organism evidence="6 7">
    <name type="scientific">Ciona intestinalis</name>
    <name type="common">Transparent sea squirt</name>
    <name type="synonym">Ascidia intestinalis</name>
    <dbReference type="NCBI Taxonomy" id="7719"/>
    <lineage>
        <taxon>Eukaryota</taxon>
        <taxon>Metazoa</taxon>
        <taxon>Chordata</taxon>
        <taxon>Tunicata</taxon>
        <taxon>Ascidiacea</taxon>
        <taxon>Phlebobranchia</taxon>
        <taxon>Cionidae</taxon>
        <taxon>Ciona</taxon>
    </lineage>
</organism>
<reference evidence="6" key="3">
    <citation type="submission" date="2025-09" db="UniProtKB">
        <authorList>
            <consortium name="Ensembl"/>
        </authorList>
    </citation>
    <scope>IDENTIFICATION</scope>
</reference>
<dbReference type="STRING" id="7719.ENSCINP00000016652"/>
<accession>F6VFC5</accession>